<keyword evidence="1" id="KW-0812">Transmembrane</keyword>
<accession>A0A0U5F182</accession>
<evidence type="ECO:0000256" key="1">
    <source>
        <dbReference type="SAM" id="Phobius"/>
    </source>
</evidence>
<keyword evidence="6" id="KW-1185">Reference proteome</keyword>
<organism evidence="3 5">
    <name type="scientific">Acetobacter ghanensis</name>
    <dbReference type="NCBI Taxonomy" id="431306"/>
    <lineage>
        <taxon>Bacteria</taxon>
        <taxon>Pseudomonadati</taxon>
        <taxon>Pseudomonadota</taxon>
        <taxon>Alphaproteobacteria</taxon>
        <taxon>Acetobacterales</taxon>
        <taxon>Acetobacteraceae</taxon>
        <taxon>Acetobacter</taxon>
    </lineage>
</organism>
<evidence type="ECO:0000313" key="6">
    <source>
        <dbReference type="Proteomes" id="UP000657200"/>
    </source>
</evidence>
<dbReference type="EMBL" id="LN609302">
    <property type="protein sequence ID" value="CEF54696.1"/>
    <property type="molecule type" value="Genomic_DNA"/>
</dbReference>
<evidence type="ECO:0000259" key="2">
    <source>
        <dbReference type="Pfam" id="PF13387"/>
    </source>
</evidence>
<reference evidence="3" key="1">
    <citation type="submission" date="2014-09" db="EMBL/GenBank/DDBJ databases">
        <authorList>
            <person name="Magalhaes I.L.F."/>
            <person name="Oliveira U."/>
            <person name="Santos F.R."/>
            <person name="Vidigal T.H.D.A."/>
            <person name="Brescovit A.D."/>
            <person name="Santos A.J."/>
        </authorList>
    </citation>
    <scope>NUCLEOTIDE SEQUENCE</scope>
    <source>
        <strain evidence="3">LMG 23848T</strain>
    </source>
</reference>
<dbReference type="EMBL" id="WOTE01000003">
    <property type="protein sequence ID" value="NHO39522.1"/>
    <property type="molecule type" value="Genomic_DNA"/>
</dbReference>
<sequence length="334" mass="39026">MTVQRSFIHRHIKWILFFITIIFSVYTCAAIYYSTLEPNSLRLGATALYALLCLATLYLQKPKRQLAALCSLAICFFIWFFTDTPRNTRDWAGEYAVLADAVQEGRIVHVKNIRNITYRSETDYTPHYYNADFNLDHLSSIDLVTSYWAGNSIAHVFLSFGFDDGRHLAVSIETRRQKKFGYSTIAGFFHHYELTYVTADERDLIGVRTDIRKERVYLYRLNLSPQTREAVFKNYLNEIHLLTTQPRWYNTLMDNCTTEILARANARPRYRLDWRILLSGYTASLAYDLGLLDTHYDFATLHRLSRINRPENATPDANYSNEIRESLPFTLDNK</sequence>
<dbReference type="RefSeq" id="WP_059023163.1">
    <property type="nucleotide sequence ID" value="NZ_LN609302.1"/>
</dbReference>
<dbReference type="AlphaFoldDB" id="A0A0U5F182"/>
<dbReference type="PATRIC" id="fig|431306.5.peg.933"/>
<gene>
    <name evidence="3" type="ORF">AGA_929</name>
    <name evidence="4" type="ORF">GOB80_07450</name>
</gene>
<dbReference type="OrthoDB" id="274718at2"/>
<evidence type="ECO:0000313" key="5">
    <source>
        <dbReference type="Proteomes" id="UP000068250"/>
    </source>
</evidence>
<feature type="transmembrane region" description="Helical" evidence="1">
    <location>
        <begin position="40"/>
        <end position="59"/>
    </location>
</feature>
<feature type="domain" description="Lnb N-terminal periplasmic" evidence="2">
    <location>
        <begin position="125"/>
        <end position="279"/>
    </location>
</feature>
<reference evidence="4 6" key="3">
    <citation type="journal article" date="2020" name="Int. J. Syst. Evol. Microbiol.">
        <title>Novel acetic acid bacteria from cider fermentations: Acetobacter conturbans sp. nov. and Acetobacter fallax sp. nov.</title>
        <authorList>
            <person name="Sombolestani A.S."/>
            <person name="Cleenwerck I."/>
            <person name="Cnockaert M."/>
            <person name="Borremans W."/>
            <person name="Wieme A.D."/>
            <person name="De Vuyst L."/>
            <person name="Vandamme P."/>
        </authorList>
    </citation>
    <scope>NUCLEOTIDE SEQUENCE [LARGE SCALE GENOMIC DNA]</scope>
    <source>
        <strain evidence="4 6">LMG 23848</strain>
    </source>
</reference>
<evidence type="ECO:0000313" key="4">
    <source>
        <dbReference type="EMBL" id="NHO39522.1"/>
    </source>
</evidence>
<reference evidence="5" key="2">
    <citation type="submission" date="2014-09" db="EMBL/GenBank/DDBJ databases">
        <authorList>
            <person name="Illeghems K.G."/>
        </authorList>
    </citation>
    <scope>NUCLEOTIDE SEQUENCE [LARGE SCALE GENOMIC DNA]</scope>
    <source>
        <strain evidence="5">LMG 23848T</strain>
    </source>
</reference>
<dbReference type="InterPro" id="IPR025178">
    <property type="entry name" value="Lnb_N"/>
</dbReference>
<dbReference type="STRING" id="431306.AGA_929"/>
<feature type="transmembrane region" description="Helical" evidence="1">
    <location>
        <begin position="66"/>
        <end position="82"/>
    </location>
</feature>
<keyword evidence="1" id="KW-0472">Membrane</keyword>
<dbReference type="Proteomes" id="UP000657200">
    <property type="component" value="Unassembled WGS sequence"/>
</dbReference>
<feature type="transmembrane region" description="Helical" evidence="1">
    <location>
        <begin position="12"/>
        <end position="34"/>
    </location>
</feature>
<dbReference type="Pfam" id="PF13387">
    <property type="entry name" value="Lnb_N"/>
    <property type="match status" value="1"/>
</dbReference>
<name>A0A0U5F182_9PROT</name>
<proteinExistence type="predicted"/>
<evidence type="ECO:0000313" key="3">
    <source>
        <dbReference type="EMBL" id="CEF54696.1"/>
    </source>
</evidence>
<protein>
    <submittedName>
        <fullName evidence="4">DUF4105 domain-containing protein</fullName>
    </submittedName>
</protein>
<keyword evidence="1" id="KW-1133">Transmembrane helix</keyword>
<dbReference type="Proteomes" id="UP000068250">
    <property type="component" value="Chromosome I"/>
</dbReference>